<feature type="domain" description="Secretion system C-terminal sorting" evidence="3">
    <location>
        <begin position="818"/>
        <end position="893"/>
    </location>
</feature>
<dbReference type="AlphaFoldDB" id="A0A8J7UT70"/>
<dbReference type="PANTHER" id="PTHR14859:SF15">
    <property type="entry name" value="ENDONUCLEASE_EXONUCLEASE_PHOSPHATASE DOMAIN-CONTAINING PROTEIN"/>
    <property type="match status" value="1"/>
</dbReference>
<feature type="chain" id="PRO_5035232817" evidence="1">
    <location>
        <begin position="22"/>
        <end position="896"/>
    </location>
</feature>
<dbReference type="NCBIfam" id="NF012200">
    <property type="entry name" value="choice_anch_D"/>
    <property type="match status" value="1"/>
</dbReference>
<evidence type="ECO:0000259" key="2">
    <source>
        <dbReference type="Pfam" id="PF03372"/>
    </source>
</evidence>
<dbReference type="NCBIfam" id="TIGR04183">
    <property type="entry name" value="Por_Secre_tail"/>
    <property type="match status" value="1"/>
</dbReference>
<sequence length="896" mass="101167">MKNNILLGAVILLLMPMAAWSQFSISPPSHEFDSQQINLTSETQEFVITNEGTEAATLAPEDITIAAPAGQTVSLSFLSLNIWFDNEDWPARFELILDQIRELDPDIIGLQEVIQREDLDNQAMQIADSLGYYYYFDSVDDEGRSTRFGNAIVSRYPIEESNFRALEPLDAYRKAVHTRISVDGNELDVYNTHLHNPGDATETRKTQIQDMLDFIDETSTSDLVFVTGDFNANPDWEEMEVMYERFIDIYPLFHENHLDPEHSTLNYHLGHSQRRIDYVFFEEKSSDFLTPVSAEIVLDEPDENDVYPSDHFGVLATFDVSWDIGSFGLHNIPESVELQPDDQVTVDVTFEPMTIGHKEALLKVAGEEVPLSGEGIDASITSFPWNEDFSDTDELDLPLGWTTNAENWYVFNSDYAGGEIPELVFWWEPQQEGRFYVNTPPMQTTGLDSLTVQFRHQVDNFGDPGVYDLQLVSIAGDDEFLVREWSDPESIPDEEISVRLYRDEHGVGHDQLRLAWVFDGPSDNIIRWAIDDAEVGAEPTLVVTPEEIDFGLLEEGDQSDSVVVTLTNIGGGILEIAPDDIRLTGEHPGQFNLNNISETAQLASNDSAFVSVRFAPDQGGDMMASLNIRDEQIPLSGQVFDPASHIERYIDLNLMRGGSDDDSEFSRVPNPDPDEINDSEEVVRFDRSQHGVPWGGFFAFLPVPLDLSDKKFIYVDVWKPRISPLRFKVEDGDTPDLEIESMVPQTKTEQWETIVFDFSEKDGEWNVIAFMPDFADPVDLDEDIVLYFANIRLGDEPDITSADGGADIPSEFALEQNYPNPFNPATSIAFQVPENNRVTLEVYDVTGRRITTLVDDHMDAGYHEVTFDGTRLASGVYLYRMQAGDFVQTRKLMLVK</sequence>
<dbReference type="GO" id="GO:0016020">
    <property type="term" value="C:membrane"/>
    <property type="evidence" value="ECO:0007669"/>
    <property type="project" value="GOC"/>
</dbReference>
<evidence type="ECO:0000259" key="3">
    <source>
        <dbReference type="Pfam" id="PF18962"/>
    </source>
</evidence>
<dbReference type="Pfam" id="PF03372">
    <property type="entry name" value="Exo_endo_phos"/>
    <property type="match status" value="1"/>
</dbReference>
<feature type="signal peptide" evidence="1">
    <location>
        <begin position="1"/>
        <end position="21"/>
    </location>
</feature>
<keyword evidence="1" id="KW-0732">Signal</keyword>
<dbReference type="EMBL" id="JAFIDN010000004">
    <property type="protein sequence ID" value="MBP3192306.1"/>
    <property type="molecule type" value="Genomic_DNA"/>
</dbReference>
<dbReference type="SUPFAM" id="SSF56219">
    <property type="entry name" value="DNase I-like"/>
    <property type="match status" value="1"/>
</dbReference>
<dbReference type="PANTHER" id="PTHR14859">
    <property type="entry name" value="CALCOFLUOR WHITE HYPERSENSITIVE PROTEIN PRECURSOR"/>
    <property type="match status" value="1"/>
</dbReference>
<dbReference type="InterPro" id="IPR013783">
    <property type="entry name" value="Ig-like_fold"/>
</dbReference>
<gene>
    <name evidence="4" type="ORF">NATSA_06500</name>
</gene>
<dbReference type="Gene3D" id="3.60.10.10">
    <property type="entry name" value="Endonuclease/exonuclease/phosphatase"/>
    <property type="match status" value="1"/>
</dbReference>
<comment type="caution">
    <text evidence="4">The sequence shown here is derived from an EMBL/GenBank/DDBJ whole genome shotgun (WGS) entry which is preliminary data.</text>
</comment>
<accession>A0A8J7UT70</accession>
<name>A0A8J7UT70_9BACT</name>
<organism evidence="4 5">
    <name type="scientific">Natronogracilivirga saccharolytica</name>
    <dbReference type="NCBI Taxonomy" id="2812953"/>
    <lineage>
        <taxon>Bacteria</taxon>
        <taxon>Pseudomonadati</taxon>
        <taxon>Balneolota</taxon>
        <taxon>Balneolia</taxon>
        <taxon>Balneolales</taxon>
        <taxon>Cyclonatronaceae</taxon>
        <taxon>Natronogracilivirga</taxon>
    </lineage>
</organism>
<feature type="domain" description="Endonuclease/exonuclease/phosphatase" evidence="2">
    <location>
        <begin position="78"/>
        <end position="311"/>
    </location>
</feature>
<dbReference type="InterPro" id="IPR026444">
    <property type="entry name" value="Secre_tail"/>
</dbReference>
<dbReference type="InterPro" id="IPR051916">
    <property type="entry name" value="GPI-anchor_lipid_remodeler"/>
</dbReference>
<dbReference type="InterPro" id="IPR005135">
    <property type="entry name" value="Endo/exonuclease/phosphatase"/>
</dbReference>
<reference evidence="4" key="1">
    <citation type="submission" date="2021-02" db="EMBL/GenBank/DDBJ databases">
        <title>Natronogracilivirga saccharolytica gen. nov. sp. nov. a new anaerobic, haloalkiliphilic carbohydrate-fermenting bacterium from soda lake and proposing of Cyclonatronumiaceae fam. nov. in the phylum Balneolaeota.</title>
        <authorList>
            <person name="Zhilina T.N."/>
            <person name="Sorokin D.Y."/>
            <person name="Zavarzina D.G."/>
            <person name="Toshchakov S.V."/>
            <person name="Kublanov I.V."/>
        </authorList>
    </citation>
    <scope>NUCLEOTIDE SEQUENCE</scope>
    <source>
        <strain evidence="4">Z-1702</strain>
    </source>
</reference>
<evidence type="ECO:0000313" key="5">
    <source>
        <dbReference type="Proteomes" id="UP000673975"/>
    </source>
</evidence>
<evidence type="ECO:0000313" key="4">
    <source>
        <dbReference type="EMBL" id="MBP3192306.1"/>
    </source>
</evidence>
<proteinExistence type="predicted"/>
<dbReference type="Proteomes" id="UP000673975">
    <property type="component" value="Unassembled WGS sequence"/>
</dbReference>
<evidence type="ECO:0000256" key="1">
    <source>
        <dbReference type="SAM" id="SignalP"/>
    </source>
</evidence>
<keyword evidence="5" id="KW-1185">Reference proteome</keyword>
<dbReference type="Gene3D" id="2.60.40.4070">
    <property type="match status" value="1"/>
</dbReference>
<protein>
    <submittedName>
        <fullName evidence="4">Choice-of-anchor D domain-containing protein</fullName>
    </submittedName>
</protein>
<dbReference type="RefSeq" id="WP_210511208.1">
    <property type="nucleotide sequence ID" value="NZ_JAFIDN010000004.1"/>
</dbReference>
<dbReference type="Pfam" id="PF18962">
    <property type="entry name" value="Por_Secre_tail"/>
    <property type="match status" value="1"/>
</dbReference>
<dbReference type="GO" id="GO:0006506">
    <property type="term" value="P:GPI anchor biosynthetic process"/>
    <property type="evidence" value="ECO:0007669"/>
    <property type="project" value="TreeGrafter"/>
</dbReference>
<dbReference type="InterPro" id="IPR036691">
    <property type="entry name" value="Endo/exonu/phosph_ase_sf"/>
</dbReference>
<dbReference type="GO" id="GO:0003824">
    <property type="term" value="F:catalytic activity"/>
    <property type="evidence" value="ECO:0007669"/>
    <property type="project" value="InterPro"/>
</dbReference>
<dbReference type="Gene3D" id="2.60.40.10">
    <property type="entry name" value="Immunoglobulins"/>
    <property type="match status" value="1"/>
</dbReference>